<sequence>MASKDPYREQLKQDFGSLFNTLELDEAQQHYLRSRWLDQVLWMENKAGRARDRYYRLRLTTIIGGVLVPVLVSLNNVDNRRADAIIRWSTVGISTVVAACAAVEEFFKYGERWRHYRRSVESLKTQGWQFSQLTGLYTQYPTHEEAFDFFASQVEDIIQKDVETYSTTVATAKRHEDSAQQRGF</sequence>
<keyword evidence="1" id="KW-1133">Transmembrane helix</keyword>
<dbReference type="InterPro" id="IPR025325">
    <property type="entry name" value="DUF4231"/>
</dbReference>
<dbReference type="RefSeq" id="WP_172357663.1">
    <property type="nucleotide sequence ID" value="NZ_CP053661.1"/>
</dbReference>
<organism evidence="2 3">
    <name type="scientific">Thermoleptolyngbya sichuanensis A183</name>
    <dbReference type="NCBI Taxonomy" id="2737172"/>
    <lineage>
        <taxon>Bacteria</taxon>
        <taxon>Bacillati</taxon>
        <taxon>Cyanobacteriota</taxon>
        <taxon>Cyanophyceae</taxon>
        <taxon>Oculatellales</taxon>
        <taxon>Oculatellaceae</taxon>
        <taxon>Thermoleptolyngbya</taxon>
        <taxon>Thermoleptolyngbya sichuanensis</taxon>
    </lineage>
</organism>
<dbReference type="KEGG" id="theu:HPC62_17335"/>
<evidence type="ECO:0000313" key="2">
    <source>
        <dbReference type="EMBL" id="QKD83723.1"/>
    </source>
</evidence>
<evidence type="ECO:0000313" key="3">
    <source>
        <dbReference type="Proteomes" id="UP000505210"/>
    </source>
</evidence>
<proteinExistence type="predicted"/>
<accession>A0A6M8BL39</accession>
<name>A0A6M8BL39_9CYAN</name>
<dbReference type="Pfam" id="PF14015">
    <property type="entry name" value="DUF4231"/>
    <property type="match status" value="1"/>
</dbReference>
<dbReference type="EMBL" id="CP053661">
    <property type="protein sequence ID" value="QKD83723.1"/>
    <property type="molecule type" value="Genomic_DNA"/>
</dbReference>
<feature type="transmembrane region" description="Helical" evidence="1">
    <location>
        <begin position="55"/>
        <end position="74"/>
    </location>
</feature>
<evidence type="ECO:0000256" key="1">
    <source>
        <dbReference type="SAM" id="Phobius"/>
    </source>
</evidence>
<protein>
    <submittedName>
        <fullName evidence="2">DUF4231 domain-containing protein</fullName>
    </submittedName>
</protein>
<dbReference type="AlphaFoldDB" id="A0A6M8BL39"/>
<reference evidence="2 3" key="1">
    <citation type="submission" date="2020-05" db="EMBL/GenBank/DDBJ databases">
        <title>Complete genome sequence of of a novel Thermoleptolyngbya strain isolated from hot springs of Ganzi, Sichuan China.</title>
        <authorList>
            <person name="Tang J."/>
            <person name="Daroch M."/>
            <person name="Li L."/>
            <person name="Waleron K."/>
            <person name="Waleron M."/>
            <person name="Waleron M."/>
        </authorList>
    </citation>
    <scope>NUCLEOTIDE SEQUENCE [LARGE SCALE GENOMIC DNA]</scope>
    <source>
        <strain evidence="2 3">PKUAC-SCTA183</strain>
    </source>
</reference>
<feature type="transmembrane region" description="Helical" evidence="1">
    <location>
        <begin position="86"/>
        <end position="107"/>
    </location>
</feature>
<dbReference type="NCBIfam" id="NF033634">
    <property type="entry name" value="SLATT_1"/>
    <property type="match status" value="1"/>
</dbReference>
<keyword evidence="1" id="KW-0812">Transmembrane</keyword>
<dbReference type="Proteomes" id="UP000505210">
    <property type="component" value="Chromosome"/>
</dbReference>
<gene>
    <name evidence="2" type="ORF">HPC62_17335</name>
</gene>
<keyword evidence="1" id="KW-0472">Membrane</keyword>
<keyword evidence="3" id="KW-1185">Reference proteome</keyword>